<evidence type="ECO:0000256" key="2">
    <source>
        <dbReference type="ARBA" id="ARBA00022525"/>
    </source>
</evidence>
<organism evidence="3 4">
    <name type="scientific">Chryseobacterium indologenes</name>
    <name type="common">Flavobacterium indologenes</name>
    <dbReference type="NCBI Taxonomy" id="253"/>
    <lineage>
        <taxon>Bacteria</taxon>
        <taxon>Pseudomonadati</taxon>
        <taxon>Bacteroidota</taxon>
        <taxon>Flavobacteriia</taxon>
        <taxon>Flavobacteriales</taxon>
        <taxon>Weeksellaceae</taxon>
        <taxon>Chryseobacterium group</taxon>
        <taxon>Chryseobacterium</taxon>
    </lineage>
</organism>
<proteinExistence type="predicted"/>
<dbReference type="GO" id="GO:0005576">
    <property type="term" value="C:extracellular region"/>
    <property type="evidence" value="ECO:0007669"/>
    <property type="project" value="UniProtKB-SubCell"/>
</dbReference>
<dbReference type="Gene3D" id="2.120.10.30">
    <property type="entry name" value="TolB, C-terminal domain"/>
    <property type="match status" value="1"/>
</dbReference>
<comment type="caution">
    <text evidence="3">The sequence shown here is derived from an EMBL/GenBank/DDBJ whole genome shotgun (WGS) entry which is preliminary data.</text>
</comment>
<dbReference type="InterPro" id="IPR017996">
    <property type="entry name" value="MRJP/yellow-related"/>
</dbReference>
<dbReference type="AlphaFoldDB" id="A0A0N0ZWZ4"/>
<gene>
    <name evidence="3" type="ORF">AOB46_01870</name>
</gene>
<evidence type="ECO:0000256" key="1">
    <source>
        <dbReference type="ARBA" id="ARBA00004613"/>
    </source>
</evidence>
<sequence>MPETSTAKNAQLEEVFSDSTYQLTGVAAAKDNRIFVNYPYWTDTHSYSVIEVKNGKPVPYPDEEWNSFQKGEDGQNKFVTVQSVVADDKGFLWIVDAAGIGLGKVYQNSSKVVKINLATNTIERIYRFPGSVVGENVYINDIRVDNQNGFAYLTDSNTGGIVVLNTKSGESRLVLANSPSVKSDPDYHFAPLGTELKKGDGSLLKVNSDGIALTPDNQYLYYKPLTDNRLYRIKTELLRNFETADEILNKNVEDLGKFITTDGMIFDKKGNLYLGDLEKNSIVKVTPDLKMHTMIKDDEKLIWPDSYSISDDGYLYISNSQIQLMPWFHKGKEEFKRPFKVFRIKI</sequence>
<evidence type="ECO:0008006" key="5">
    <source>
        <dbReference type="Google" id="ProtNLM"/>
    </source>
</evidence>
<dbReference type="InterPro" id="IPR011042">
    <property type="entry name" value="6-blade_b-propeller_TolB-like"/>
</dbReference>
<comment type="subcellular location">
    <subcellularLocation>
        <location evidence="1">Secreted</location>
    </subcellularLocation>
</comment>
<dbReference type="PANTHER" id="PTHR10009:SF18">
    <property type="entry name" value="PROTEIN YELLOW-LIKE PROTEIN"/>
    <property type="match status" value="1"/>
</dbReference>
<reference evidence="3 4" key="1">
    <citation type="journal article" date="2015" name="Genom Data">
        <title>Draft genome sequence of a multidrug-resistant Chryseobacterium indologenes isolate from Malaysia.</title>
        <authorList>
            <person name="Yu C.Y."/>
            <person name="Ang G.Y."/>
            <person name="Cheng H.J."/>
            <person name="Cheong Y.M."/>
            <person name="Yin W.F."/>
            <person name="Chan K.G."/>
        </authorList>
    </citation>
    <scope>NUCLEOTIDE SEQUENCE [LARGE SCALE GENOMIC DNA]</scope>
    <source>
        <strain evidence="3 4">CI_885</strain>
    </source>
</reference>
<dbReference type="Proteomes" id="UP000037953">
    <property type="component" value="Unassembled WGS sequence"/>
</dbReference>
<dbReference type="PATRIC" id="fig|253.9.peg.394"/>
<dbReference type="SUPFAM" id="SSF63829">
    <property type="entry name" value="Calcium-dependent phosphotriesterase"/>
    <property type="match status" value="1"/>
</dbReference>
<protein>
    <recommendedName>
        <fullName evidence="5">Gluconolactonase</fullName>
    </recommendedName>
</protein>
<dbReference type="EMBL" id="LJOD01000001">
    <property type="protein sequence ID" value="KPE53216.1"/>
    <property type="molecule type" value="Genomic_DNA"/>
</dbReference>
<name>A0A0N0ZWZ4_CHRID</name>
<evidence type="ECO:0000313" key="4">
    <source>
        <dbReference type="Proteomes" id="UP000037953"/>
    </source>
</evidence>
<reference evidence="4" key="2">
    <citation type="submission" date="2015-09" db="EMBL/GenBank/DDBJ databases">
        <title>Draft genome sequence of a multidrug-resistant Chryseobacterium indologenes isolate from Malaysia.</title>
        <authorList>
            <person name="Yu C.Y."/>
            <person name="Ang G.Y."/>
            <person name="Chan K.-G."/>
        </authorList>
    </citation>
    <scope>NUCLEOTIDE SEQUENCE [LARGE SCALE GENOMIC DNA]</scope>
    <source>
        <strain evidence="4">CI_885</strain>
    </source>
</reference>
<dbReference type="Pfam" id="PF03022">
    <property type="entry name" value="MRJP"/>
    <property type="match status" value="1"/>
</dbReference>
<accession>A0A0N0ZWZ4</accession>
<evidence type="ECO:0000313" key="3">
    <source>
        <dbReference type="EMBL" id="KPE53216.1"/>
    </source>
</evidence>
<keyword evidence="2" id="KW-0964">Secreted</keyword>
<dbReference type="PANTHER" id="PTHR10009">
    <property type="entry name" value="PROTEIN YELLOW-RELATED"/>
    <property type="match status" value="1"/>
</dbReference>